<dbReference type="OrthoDB" id="1001439at2"/>
<keyword evidence="3" id="KW-1185">Reference proteome</keyword>
<dbReference type="EMBL" id="HG934468">
    <property type="protein sequence ID" value="CDN31458.1"/>
    <property type="molecule type" value="Genomic_DNA"/>
</dbReference>
<protein>
    <submittedName>
        <fullName evidence="2">Uncharacterized protein</fullName>
    </submittedName>
</protein>
<accession>A0A060RCE0</accession>
<dbReference type="STRING" id="1433126.BN938_1371"/>
<evidence type="ECO:0000313" key="3">
    <source>
        <dbReference type="Proteomes" id="UP000027616"/>
    </source>
</evidence>
<reference evidence="2 3" key="1">
    <citation type="journal article" date="2015" name="Genome Announc.">
        <title>Complete Genome Sequence of the Novel Leech Symbiont Mucinivorans hirudinis M3T.</title>
        <authorList>
            <person name="Nelson M.C."/>
            <person name="Bomar L."/>
            <person name="Graf J."/>
        </authorList>
    </citation>
    <scope>NUCLEOTIDE SEQUENCE [LARGE SCALE GENOMIC DNA]</scope>
    <source>
        <strain evidence="3">M3</strain>
    </source>
</reference>
<keyword evidence="1" id="KW-0732">Signal</keyword>
<dbReference type="InterPro" id="IPR036249">
    <property type="entry name" value="Thioredoxin-like_sf"/>
</dbReference>
<dbReference type="Proteomes" id="UP000027616">
    <property type="component" value="Chromosome I"/>
</dbReference>
<evidence type="ECO:0000313" key="2">
    <source>
        <dbReference type="EMBL" id="CDN31458.1"/>
    </source>
</evidence>
<dbReference type="AlphaFoldDB" id="A0A060RCE0"/>
<dbReference type="Gene3D" id="3.40.30.10">
    <property type="entry name" value="Glutaredoxin"/>
    <property type="match status" value="1"/>
</dbReference>
<name>A0A060RCE0_9BACT</name>
<gene>
    <name evidence="2" type="ORF">BN938_1371</name>
</gene>
<dbReference type="SUPFAM" id="SSF52833">
    <property type="entry name" value="Thioredoxin-like"/>
    <property type="match status" value="1"/>
</dbReference>
<organism evidence="2 3">
    <name type="scientific">Mucinivorans hirudinis</name>
    <dbReference type="NCBI Taxonomy" id="1433126"/>
    <lineage>
        <taxon>Bacteria</taxon>
        <taxon>Pseudomonadati</taxon>
        <taxon>Bacteroidota</taxon>
        <taxon>Bacteroidia</taxon>
        <taxon>Bacteroidales</taxon>
        <taxon>Rikenellaceae</taxon>
        <taxon>Mucinivorans</taxon>
    </lineage>
</organism>
<proteinExistence type="predicted"/>
<sequence>MKKLLTIIIAAVAVTTAAAQQFVIGSKMPELRSVKWLSKSPENGQPSYIEFYQSTNKSSVEAFPKLSEIKSARSNINIVVLVRETGEEIDKMVKNFGADYAIGYDADGKTHDAFGVKFVPFGVLVDSRNTLQWQGNLSQFSTDQLKNVK</sequence>
<dbReference type="eggNOG" id="COG0526">
    <property type="taxonomic scope" value="Bacteria"/>
</dbReference>
<evidence type="ECO:0000256" key="1">
    <source>
        <dbReference type="SAM" id="SignalP"/>
    </source>
</evidence>
<dbReference type="HOGENOM" id="CLU_1682936_0_0_10"/>
<feature type="chain" id="PRO_5001586221" evidence="1">
    <location>
        <begin position="20"/>
        <end position="149"/>
    </location>
</feature>
<feature type="signal peptide" evidence="1">
    <location>
        <begin position="1"/>
        <end position="19"/>
    </location>
</feature>
<dbReference type="KEGG" id="rbc:BN938_1371"/>